<name>A0A1G2TXF9_9BACT</name>
<keyword evidence="5" id="KW-0328">Glycosyltransferase</keyword>
<dbReference type="GO" id="GO:0015648">
    <property type="term" value="F:lipid-linked peptidoglycan transporter activity"/>
    <property type="evidence" value="ECO:0007669"/>
    <property type="project" value="TreeGrafter"/>
</dbReference>
<comment type="subcellular location">
    <subcellularLocation>
        <location evidence="1">Cell membrane</location>
        <topology evidence="1">Multi-pass membrane protein</topology>
    </subcellularLocation>
</comment>
<feature type="transmembrane region" description="Helical" evidence="21">
    <location>
        <begin position="77"/>
        <end position="96"/>
    </location>
</feature>
<comment type="caution">
    <text evidence="22">The sequence shown here is derived from an EMBL/GenBank/DDBJ whole genome shotgun (WGS) entry which is preliminary data.</text>
</comment>
<dbReference type="GO" id="GO:0008955">
    <property type="term" value="F:peptidoglycan glycosyltransferase activity"/>
    <property type="evidence" value="ECO:0007669"/>
    <property type="project" value="UniProtKB-EC"/>
</dbReference>
<keyword evidence="8" id="KW-0133">Cell shape</keyword>
<keyword evidence="13" id="KW-0961">Cell wall biogenesis/degradation</keyword>
<organism evidence="22 23">
    <name type="scientific">Candidatus Zambryskibacteria bacterium RIFCSPLOWO2_01_FULL_35_19</name>
    <dbReference type="NCBI Taxonomy" id="1802757"/>
    <lineage>
        <taxon>Bacteria</taxon>
        <taxon>Candidatus Zambryskiibacteriota</taxon>
    </lineage>
</organism>
<dbReference type="GO" id="GO:0008360">
    <property type="term" value="P:regulation of cell shape"/>
    <property type="evidence" value="ECO:0007669"/>
    <property type="project" value="UniProtKB-KW"/>
</dbReference>
<dbReference type="EMBL" id="MHWA01000008">
    <property type="protein sequence ID" value="OHB01981.1"/>
    <property type="molecule type" value="Genomic_DNA"/>
</dbReference>
<evidence type="ECO:0000256" key="9">
    <source>
        <dbReference type="ARBA" id="ARBA00022984"/>
    </source>
</evidence>
<keyword evidence="12" id="KW-0131">Cell cycle</keyword>
<evidence type="ECO:0000256" key="11">
    <source>
        <dbReference type="ARBA" id="ARBA00023136"/>
    </source>
</evidence>
<evidence type="ECO:0000256" key="21">
    <source>
        <dbReference type="SAM" id="Phobius"/>
    </source>
</evidence>
<dbReference type="GO" id="GO:0071555">
    <property type="term" value="P:cell wall organization"/>
    <property type="evidence" value="ECO:0007669"/>
    <property type="project" value="UniProtKB-KW"/>
</dbReference>
<gene>
    <name evidence="22" type="ORF">A3A90_01955</name>
</gene>
<feature type="transmembrane region" description="Helical" evidence="21">
    <location>
        <begin position="108"/>
        <end position="129"/>
    </location>
</feature>
<dbReference type="PANTHER" id="PTHR30474">
    <property type="entry name" value="CELL CYCLE PROTEIN"/>
    <property type="match status" value="1"/>
</dbReference>
<evidence type="ECO:0000256" key="15">
    <source>
        <dbReference type="ARBA" id="ARBA00033270"/>
    </source>
</evidence>
<reference evidence="22 23" key="1">
    <citation type="journal article" date="2016" name="Nat. Commun.">
        <title>Thousands of microbial genomes shed light on interconnected biogeochemical processes in an aquifer system.</title>
        <authorList>
            <person name="Anantharaman K."/>
            <person name="Brown C.T."/>
            <person name="Hug L.A."/>
            <person name="Sharon I."/>
            <person name="Castelle C.J."/>
            <person name="Probst A.J."/>
            <person name="Thomas B.C."/>
            <person name="Singh A."/>
            <person name="Wilkins M.J."/>
            <person name="Karaoz U."/>
            <person name="Brodie E.L."/>
            <person name="Williams K.H."/>
            <person name="Hubbard S.S."/>
            <person name="Banfield J.F."/>
        </authorList>
    </citation>
    <scope>NUCLEOTIDE SEQUENCE [LARGE SCALE GENOMIC DNA]</scope>
</reference>
<feature type="transmembrane region" description="Helical" evidence="21">
    <location>
        <begin position="340"/>
        <end position="361"/>
    </location>
</feature>
<evidence type="ECO:0000256" key="14">
    <source>
        <dbReference type="ARBA" id="ARBA00032370"/>
    </source>
</evidence>
<evidence type="ECO:0000256" key="3">
    <source>
        <dbReference type="ARBA" id="ARBA00022475"/>
    </source>
</evidence>
<keyword evidence="9" id="KW-0573">Peptidoglycan synthesis</keyword>
<evidence type="ECO:0000256" key="2">
    <source>
        <dbReference type="ARBA" id="ARBA00004752"/>
    </source>
</evidence>
<feature type="transmembrane region" description="Helical" evidence="21">
    <location>
        <begin position="141"/>
        <end position="161"/>
    </location>
</feature>
<protein>
    <recommendedName>
        <fullName evidence="17">Probable peptidoglycan glycosyltransferase FtsW</fullName>
        <ecNumber evidence="19">2.4.99.28</ecNumber>
    </recommendedName>
    <alternativeName>
        <fullName evidence="18">Cell division protein FtsW</fullName>
    </alternativeName>
    <alternativeName>
        <fullName evidence="15">Cell wall polymerase</fullName>
    </alternativeName>
    <alternativeName>
        <fullName evidence="14">Peptidoglycan polymerase</fullName>
    </alternativeName>
</protein>
<evidence type="ECO:0000256" key="16">
    <source>
        <dbReference type="ARBA" id="ARBA00038053"/>
    </source>
</evidence>
<keyword evidence="11 21" id="KW-0472">Membrane</keyword>
<evidence type="ECO:0000256" key="20">
    <source>
        <dbReference type="ARBA" id="ARBA00049902"/>
    </source>
</evidence>
<dbReference type="PANTHER" id="PTHR30474:SF2">
    <property type="entry name" value="PEPTIDOGLYCAN GLYCOSYLTRANSFERASE FTSW-RELATED"/>
    <property type="match status" value="1"/>
</dbReference>
<evidence type="ECO:0000256" key="8">
    <source>
        <dbReference type="ARBA" id="ARBA00022960"/>
    </source>
</evidence>
<dbReference type="NCBIfam" id="TIGR02614">
    <property type="entry name" value="ftsW"/>
    <property type="match status" value="1"/>
</dbReference>
<feature type="transmembrane region" description="Helical" evidence="21">
    <location>
        <begin position="167"/>
        <end position="182"/>
    </location>
</feature>
<keyword evidence="3" id="KW-1003">Cell membrane</keyword>
<dbReference type="AlphaFoldDB" id="A0A1G2TXF9"/>
<dbReference type="GO" id="GO:0032153">
    <property type="term" value="C:cell division site"/>
    <property type="evidence" value="ECO:0007669"/>
    <property type="project" value="TreeGrafter"/>
</dbReference>
<evidence type="ECO:0000256" key="7">
    <source>
        <dbReference type="ARBA" id="ARBA00022692"/>
    </source>
</evidence>
<evidence type="ECO:0000256" key="19">
    <source>
        <dbReference type="ARBA" id="ARBA00044770"/>
    </source>
</evidence>
<dbReference type="GO" id="GO:0009252">
    <property type="term" value="P:peptidoglycan biosynthetic process"/>
    <property type="evidence" value="ECO:0007669"/>
    <property type="project" value="UniProtKB-KW"/>
</dbReference>
<dbReference type="InterPro" id="IPR001182">
    <property type="entry name" value="FtsW/RodA"/>
</dbReference>
<evidence type="ECO:0000256" key="1">
    <source>
        <dbReference type="ARBA" id="ARBA00004651"/>
    </source>
</evidence>
<evidence type="ECO:0000313" key="23">
    <source>
        <dbReference type="Proteomes" id="UP000178404"/>
    </source>
</evidence>
<keyword evidence="6" id="KW-0808">Transferase</keyword>
<keyword evidence="10 21" id="KW-1133">Transmembrane helix</keyword>
<evidence type="ECO:0000256" key="13">
    <source>
        <dbReference type="ARBA" id="ARBA00023316"/>
    </source>
</evidence>
<dbReference type="Pfam" id="PF01098">
    <property type="entry name" value="FTSW_RODA_SPOVE"/>
    <property type="match status" value="1"/>
</dbReference>
<feature type="transmembrane region" description="Helical" evidence="21">
    <location>
        <begin position="46"/>
        <end position="65"/>
    </location>
</feature>
<feature type="transmembrane region" description="Helical" evidence="21">
    <location>
        <begin position="306"/>
        <end position="328"/>
    </location>
</feature>
<evidence type="ECO:0000256" key="12">
    <source>
        <dbReference type="ARBA" id="ARBA00023306"/>
    </source>
</evidence>
<evidence type="ECO:0000256" key="10">
    <source>
        <dbReference type="ARBA" id="ARBA00022989"/>
    </source>
</evidence>
<evidence type="ECO:0000256" key="4">
    <source>
        <dbReference type="ARBA" id="ARBA00022618"/>
    </source>
</evidence>
<sequence length="367" mass="39979">MTAKLGKISRPFLILTILLVVGGFFIFSSASLGVLARDEVKFSSVAFNQLFFGLFLGSLVCLFFARINYNVWKKYSFIFFIGSILLTLLVFIPGVGLEHGGAKRWIDLGFITFQPSEILKIAFVIYFAAWLSGMKEKVSTFSWGLLPFLIFSSLLGAILLAQPDTDTFAVIIFAALAMYIAAGAKWRHVLAIMLAGIAVLAVLAMTRPYIRQRLDVLINPSANSQTSGYQLKQSLIAVGSGQVWGRGFGQSIQKFNYLPEPIGDSVFAVAAEEFGFFGALVIIFIFIMFGLEGLKIAGRSKDNFGRLMALGIVILIVSQAFINIGGMIGILPLTGIPLPFVSHGGTALLIALVEVGIVMNISRYSRK</sequence>
<feature type="transmembrane region" description="Helical" evidence="21">
    <location>
        <begin position="274"/>
        <end position="294"/>
    </location>
</feature>
<dbReference type="Proteomes" id="UP000178404">
    <property type="component" value="Unassembled WGS sequence"/>
</dbReference>
<dbReference type="GO" id="GO:0005886">
    <property type="term" value="C:plasma membrane"/>
    <property type="evidence" value="ECO:0007669"/>
    <property type="project" value="UniProtKB-SubCell"/>
</dbReference>
<dbReference type="EC" id="2.4.99.28" evidence="19"/>
<comment type="pathway">
    <text evidence="2">Cell wall biogenesis; peptidoglycan biosynthesis.</text>
</comment>
<evidence type="ECO:0000256" key="6">
    <source>
        <dbReference type="ARBA" id="ARBA00022679"/>
    </source>
</evidence>
<comment type="similarity">
    <text evidence="16">Belongs to the SEDS family. FtsW subfamily.</text>
</comment>
<keyword evidence="7 21" id="KW-0812">Transmembrane</keyword>
<proteinExistence type="inferred from homology"/>
<feature type="transmembrane region" description="Helical" evidence="21">
    <location>
        <begin position="189"/>
        <end position="210"/>
    </location>
</feature>
<evidence type="ECO:0000256" key="17">
    <source>
        <dbReference type="ARBA" id="ARBA00041185"/>
    </source>
</evidence>
<feature type="transmembrane region" description="Helical" evidence="21">
    <location>
        <begin position="12"/>
        <end position="34"/>
    </location>
</feature>
<evidence type="ECO:0000256" key="5">
    <source>
        <dbReference type="ARBA" id="ARBA00022676"/>
    </source>
</evidence>
<evidence type="ECO:0000256" key="18">
    <source>
        <dbReference type="ARBA" id="ARBA00041418"/>
    </source>
</evidence>
<evidence type="ECO:0000313" key="22">
    <source>
        <dbReference type="EMBL" id="OHB01981.1"/>
    </source>
</evidence>
<accession>A0A1G2TXF9</accession>
<comment type="catalytic activity">
    <reaction evidence="20">
        <text>[GlcNAc-(1-&gt;4)-Mur2Ac(oyl-L-Ala-gamma-D-Glu-L-Lys-D-Ala-D-Ala)](n)-di-trans,octa-cis-undecaprenyl diphosphate + beta-D-GlcNAc-(1-&gt;4)-Mur2Ac(oyl-L-Ala-gamma-D-Glu-L-Lys-D-Ala-D-Ala)-di-trans,octa-cis-undecaprenyl diphosphate = [GlcNAc-(1-&gt;4)-Mur2Ac(oyl-L-Ala-gamma-D-Glu-L-Lys-D-Ala-D-Ala)](n+1)-di-trans,octa-cis-undecaprenyl diphosphate + di-trans,octa-cis-undecaprenyl diphosphate + H(+)</text>
        <dbReference type="Rhea" id="RHEA:23708"/>
        <dbReference type="Rhea" id="RHEA-COMP:9602"/>
        <dbReference type="Rhea" id="RHEA-COMP:9603"/>
        <dbReference type="ChEBI" id="CHEBI:15378"/>
        <dbReference type="ChEBI" id="CHEBI:58405"/>
        <dbReference type="ChEBI" id="CHEBI:60033"/>
        <dbReference type="ChEBI" id="CHEBI:78435"/>
        <dbReference type="EC" id="2.4.99.28"/>
    </reaction>
</comment>
<keyword evidence="4 22" id="KW-0132">Cell division</keyword>
<dbReference type="InterPro" id="IPR013437">
    <property type="entry name" value="FtsW"/>
</dbReference>
<dbReference type="GO" id="GO:0051301">
    <property type="term" value="P:cell division"/>
    <property type="evidence" value="ECO:0007669"/>
    <property type="project" value="UniProtKB-KW"/>
</dbReference>